<keyword evidence="2" id="KW-1185">Reference proteome</keyword>
<protein>
    <submittedName>
        <fullName evidence="1">Uncharacterized protein</fullName>
    </submittedName>
</protein>
<gene>
    <name evidence="1" type="ORF">FAVT5_2962</name>
</gene>
<dbReference type="Proteomes" id="UP000501793">
    <property type="component" value="Chromosome"/>
</dbReference>
<accession>A0ACA8ZBU3</accession>
<evidence type="ECO:0000313" key="1">
    <source>
        <dbReference type="EMBL" id="CAB3394599.1"/>
    </source>
</evidence>
<sequence length="58" mass="6625">MINSMFRHSSIWEKWARPAGWEVLSDRSNLKLLISTTAPSTGEGFVVIPFYGNVVDRR</sequence>
<organism evidence="1 2">
    <name type="scientific">Kyrpidia spormannii</name>
    <dbReference type="NCBI Taxonomy" id="2055160"/>
    <lineage>
        <taxon>Bacteria</taxon>
        <taxon>Bacillati</taxon>
        <taxon>Bacillota</taxon>
        <taxon>Bacilli</taxon>
        <taxon>Bacillales</taxon>
        <taxon>Alicyclobacillaceae</taxon>
        <taxon>Kyrpidia</taxon>
    </lineage>
</organism>
<proteinExistence type="predicted"/>
<dbReference type="EMBL" id="LR792684">
    <property type="protein sequence ID" value="CAB3394599.1"/>
    <property type="molecule type" value="Genomic_DNA"/>
</dbReference>
<name>A0ACA8ZBU3_9BACL</name>
<evidence type="ECO:0000313" key="2">
    <source>
        <dbReference type="Proteomes" id="UP000501793"/>
    </source>
</evidence>
<reference evidence="1" key="1">
    <citation type="submission" date="2020-04" db="EMBL/GenBank/DDBJ databases">
        <authorList>
            <person name="Hogendoorn C."/>
        </authorList>
    </citation>
    <scope>NUCLEOTIDE SEQUENCE</scope>
    <source>
        <strain evidence="1">FAVT5</strain>
    </source>
</reference>